<sequence length="60" mass="7180">MATEVRGDERLIRSLRTKHAELDRLITQEERRPLPDSTRLRDLKARRLALKDRIMRQLGE</sequence>
<evidence type="ECO:0000313" key="2">
    <source>
        <dbReference type="Proteomes" id="UP000025171"/>
    </source>
</evidence>
<dbReference type="EMBL" id="ARYK01000002">
    <property type="protein sequence ID" value="KCZ93418.1"/>
    <property type="molecule type" value="Genomic_DNA"/>
</dbReference>
<dbReference type="Gene3D" id="6.10.280.50">
    <property type="match status" value="1"/>
</dbReference>
<dbReference type="AlphaFoldDB" id="A0A059FSH0"/>
<accession>A0A059FSH0</accession>
<evidence type="ECO:0008006" key="3">
    <source>
        <dbReference type="Google" id="ProtNLM"/>
    </source>
</evidence>
<evidence type="ECO:0000313" key="1">
    <source>
        <dbReference type="EMBL" id="KCZ93418.1"/>
    </source>
</evidence>
<dbReference type="Proteomes" id="UP000025171">
    <property type="component" value="Unassembled WGS sequence"/>
</dbReference>
<gene>
    <name evidence="1" type="ORF">HJO_06165</name>
</gene>
<dbReference type="Pfam" id="PF04325">
    <property type="entry name" value="DUF465"/>
    <property type="match status" value="1"/>
</dbReference>
<proteinExistence type="predicted"/>
<comment type="caution">
    <text evidence="1">The sequence shown here is derived from an EMBL/GenBank/DDBJ whole genome shotgun (WGS) entry which is preliminary data.</text>
</comment>
<keyword evidence="2" id="KW-1185">Reference proteome</keyword>
<name>A0A059FSH0_9PROT</name>
<dbReference type="RefSeq" id="WP_084141636.1">
    <property type="nucleotide sequence ID" value="NZ_ARYK01000002.1"/>
</dbReference>
<dbReference type="InterPro" id="IPR038444">
    <property type="entry name" value="DUF465_sf"/>
</dbReference>
<organism evidence="1 2">
    <name type="scientific">Hyphomonas johnsonii MHS-2</name>
    <dbReference type="NCBI Taxonomy" id="1280950"/>
    <lineage>
        <taxon>Bacteria</taxon>
        <taxon>Pseudomonadati</taxon>
        <taxon>Pseudomonadota</taxon>
        <taxon>Alphaproteobacteria</taxon>
        <taxon>Hyphomonadales</taxon>
        <taxon>Hyphomonadaceae</taxon>
        <taxon>Hyphomonas</taxon>
    </lineage>
</organism>
<protein>
    <recommendedName>
        <fullName evidence="3">DUF465 domain-containing protein</fullName>
    </recommendedName>
</protein>
<dbReference type="InterPro" id="IPR007420">
    <property type="entry name" value="DUF465"/>
</dbReference>
<reference evidence="1 2" key="1">
    <citation type="journal article" date="2014" name="Antonie Van Leeuwenhoek">
        <title>Hyphomonas beringensis sp. nov. and Hyphomonas chukchiensis sp. nov., isolated from surface seawater of the Bering Sea and Chukchi Sea.</title>
        <authorList>
            <person name="Li C."/>
            <person name="Lai Q."/>
            <person name="Li G."/>
            <person name="Dong C."/>
            <person name="Wang J."/>
            <person name="Liao Y."/>
            <person name="Shao Z."/>
        </authorList>
    </citation>
    <scope>NUCLEOTIDE SEQUENCE [LARGE SCALE GENOMIC DNA]</scope>
    <source>
        <strain evidence="1 2">MHS-2</strain>
    </source>
</reference>